<dbReference type="AlphaFoldDB" id="A0A380BD13"/>
<feature type="transmembrane region" description="Helical" evidence="1">
    <location>
        <begin position="207"/>
        <end position="225"/>
    </location>
</feature>
<evidence type="ECO:0000256" key="1">
    <source>
        <dbReference type="SAM" id="Phobius"/>
    </source>
</evidence>
<organism evidence="3 4">
    <name type="scientific">Sporosarcina pasteurii</name>
    <name type="common">Bacillus pasteurii</name>
    <dbReference type="NCBI Taxonomy" id="1474"/>
    <lineage>
        <taxon>Bacteria</taxon>
        <taxon>Bacillati</taxon>
        <taxon>Bacillota</taxon>
        <taxon>Bacilli</taxon>
        <taxon>Bacillales</taxon>
        <taxon>Caryophanaceae</taxon>
        <taxon>Sporosarcina</taxon>
    </lineage>
</organism>
<feature type="transmembrane region" description="Helical" evidence="1">
    <location>
        <begin position="462"/>
        <end position="487"/>
    </location>
</feature>
<feature type="transmembrane region" description="Helical" evidence="1">
    <location>
        <begin position="391"/>
        <end position="407"/>
    </location>
</feature>
<feature type="transmembrane region" description="Helical" evidence="1">
    <location>
        <begin position="21"/>
        <end position="40"/>
    </location>
</feature>
<feature type="transmembrane region" description="Helical" evidence="1">
    <location>
        <begin position="363"/>
        <end position="385"/>
    </location>
</feature>
<keyword evidence="4" id="KW-1185">Reference proteome</keyword>
<dbReference type="Pfam" id="PF01970">
    <property type="entry name" value="TctA"/>
    <property type="match status" value="1"/>
</dbReference>
<sequence length="502" mass="53333">MGIDMQYVIEGFMVAIQPQNLFWIALGGFLGTIVGMLPGLGPATAIALLIPITFGMDPTSALILMAAIYYGAMYGGSRSSILLNVPGDGSAIAATFDGYPMAQKGQAGQALAISAIASLIGGLVAVVGFILLSQPLAQFALKFGPAEYFMLMIFTLSAIVALAQGAMVKGFIAMGVGLLLSTIGIDLQTGVYRFTGGNVHLADGVDFLVVIIGIYAVGEVMYNYLTIDRPLGEKKNIGKIWITKEQWNRTKWPMLRNGPIGFLVGVLPGAGGAIASMISYSLEKQVSKKPEEFGEGAIEGLAAPESSNNAASVGAFIPMLTMGIPGSGTTAVILGAIVMLGLKPGPLLFENNPDMVWTFINSMFIGNIFLVILNIALVALLVRILDTPPKTLYPIILLLAFMGTYTLNFSMTDFVILIVFGLIGLVMKILQFPVAPLILAVIVGSEMEQNLRKSLVTHDSAWGLMTASPITIGLVILTIISLGYPLLTSWLKKRKLERSMGQ</sequence>
<proteinExistence type="predicted"/>
<feature type="transmembrane region" description="Helical" evidence="1">
    <location>
        <begin position="46"/>
        <end position="70"/>
    </location>
</feature>
<evidence type="ECO:0000259" key="2">
    <source>
        <dbReference type="Pfam" id="PF01970"/>
    </source>
</evidence>
<keyword evidence="1" id="KW-0472">Membrane</keyword>
<keyword evidence="1" id="KW-0812">Transmembrane</keyword>
<feature type="transmembrane region" description="Helical" evidence="1">
    <location>
        <begin position="170"/>
        <end position="187"/>
    </location>
</feature>
<feature type="domain" description="DUF112" evidence="2">
    <location>
        <begin position="21"/>
        <end position="439"/>
    </location>
</feature>
<gene>
    <name evidence="3" type="ORF">NCTC4822_00552</name>
</gene>
<protein>
    <submittedName>
        <fullName evidence="3">Tripartite tricarboxylate transporter TctA family</fullName>
    </submittedName>
</protein>
<evidence type="ECO:0000313" key="4">
    <source>
        <dbReference type="Proteomes" id="UP000254519"/>
    </source>
</evidence>
<evidence type="ECO:0000313" key="3">
    <source>
        <dbReference type="EMBL" id="SUI99299.1"/>
    </source>
</evidence>
<accession>A0A380BD13</accession>
<dbReference type="RefSeq" id="WP_243835612.1">
    <property type="nucleotide sequence ID" value="NZ_CP038012.1"/>
</dbReference>
<dbReference type="PANTHER" id="PTHR35342">
    <property type="entry name" value="TRICARBOXYLIC TRANSPORT PROTEIN"/>
    <property type="match status" value="1"/>
</dbReference>
<feature type="transmembrane region" description="Helical" evidence="1">
    <location>
        <begin position="414"/>
        <end position="442"/>
    </location>
</feature>
<keyword evidence="1" id="KW-1133">Transmembrane helix</keyword>
<dbReference type="EMBL" id="UGYZ01000002">
    <property type="protein sequence ID" value="SUI99299.1"/>
    <property type="molecule type" value="Genomic_DNA"/>
</dbReference>
<feature type="transmembrane region" description="Helical" evidence="1">
    <location>
        <begin position="315"/>
        <end position="342"/>
    </location>
</feature>
<name>A0A380BD13_SPOPA</name>
<feature type="transmembrane region" description="Helical" evidence="1">
    <location>
        <begin position="145"/>
        <end position="163"/>
    </location>
</feature>
<reference evidence="3 4" key="1">
    <citation type="submission" date="2018-06" db="EMBL/GenBank/DDBJ databases">
        <authorList>
            <consortium name="Pathogen Informatics"/>
            <person name="Doyle S."/>
        </authorList>
    </citation>
    <scope>NUCLEOTIDE SEQUENCE [LARGE SCALE GENOMIC DNA]</scope>
    <source>
        <strain evidence="4">ATCC 11859 / DSM 33 / NCIB 8841 / NCTC 4822</strain>
    </source>
</reference>
<dbReference type="Proteomes" id="UP000254519">
    <property type="component" value="Unassembled WGS sequence"/>
</dbReference>
<feature type="transmembrane region" description="Helical" evidence="1">
    <location>
        <begin position="260"/>
        <end position="282"/>
    </location>
</feature>
<feature type="transmembrane region" description="Helical" evidence="1">
    <location>
        <begin position="110"/>
        <end position="133"/>
    </location>
</feature>
<dbReference type="PANTHER" id="PTHR35342:SF5">
    <property type="entry name" value="TRICARBOXYLIC TRANSPORT PROTEIN"/>
    <property type="match status" value="1"/>
</dbReference>
<dbReference type="InterPro" id="IPR002823">
    <property type="entry name" value="DUF112_TM"/>
</dbReference>